<evidence type="ECO:0000256" key="1">
    <source>
        <dbReference type="SAM" id="Phobius"/>
    </source>
</evidence>
<keyword evidence="3" id="KW-1185">Reference proteome</keyword>
<evidence type="ECO:0000313" key="2">
    <source>
        <dbReference type="EMBL" id="ERL09929.1"/>
    </source>
</evidence>
<organism evidence="2 3">
    <name type="scientific">Olsenella profusa F0195</name>
    <dbReference type="NCBI Taxonomy" id="1125712"/>
    <lineage>
        <taxon>Bacteria</taxon>
        <taxon>Bacillati</taxon>
        <taxon>Actinomycetota</taxon>
        <taxon>Coriobacteriia</taxon>
        <taxon>Coriobacteriales</taxon>
        <taxon>Atopobiaceae</taxon>
        <taxon>Olsenella</taxon>
    </lineage>
</organism>
<dbReference type="RefSeq" id="WP_021725361.1">
    <property type="nucleotide sequence ID" value="NZ_AWEZ01000018.1"/>
</dbReference>
<keyword evidence="1" id="KW-0812">Transmembrane</keyword>
<protein>
    <submittedName>
        <fullName evidence="2">Uncharacterized protein</fullName>
    </submittedName>
</protein>
<feature type="transmembrane region" description="Helical" evidence="1">
    <location>
        <begin position="120"/>
        <end position="137"/>
    </location>
</feature>
<name>U2TA73_9ACTN</name>
<accession>U2TA73</accession>
<comment type="caution">
    <text evidence="2">The sequence shown here is derived from an EMBL/GenBank/DDBJ whole genome shotgun (WGS) entry which is preliminary data.</text>
</comment>
<reference evidence="2 3" key="1">
    <citation type="submission" date="2013-08" db="EMBL/GenBank/DDBJ databases">
        <authorList>
            <person name="Durkin A.S."/>
            <person name="Haft D.R."/>
            <person name="McCorrison J."/>
            <person name="Torralba M."/>
            <person name="Gillis M."/>
            <person name="Haft D.H."/>
            <person name="Methe B."/>
            <person name="Sutton G."/>
            <person name="Nelson K.E."/>
        </authorList>
    </citation>
    <scope>NUCLEOTIDE SEQUENCE [LARGE SCALE GENOMIC DNA]</scope>
    <source>
        <strain evidence="2 3">F0195</strain>
    </source>
</reference>
<feature type="transmembrane region" description="Helical" evidence="1">
    <location>
        <begin position="95"/>
        <end position="114"/>
    </location>
</feature>
<evidence type="ECO:0000313" key="3">
    <source>
        <dbReference type="Proteomes" id="UP000016638"/>
    </source>
</evidence>
<feature type="transmembrane region" description="Helical" evidence="1">
    <location>
        <begin position="29"/>
        <end position="48"/>
    </location>
</feature>
<gene>
    <name evidence="2" type="ORF">HMPREF1316_2523</name>
</gene>
<feature type="transmembrane region" description="Helical" evidence="1">
    <location>
        <begin position="60"/>
        <end position="83"/>
    </location>
</feature>
<keyword evidence="1" id="KW-1133">Transmembrane helix</keyword>
<proteinExistence type="predicted"/>
<dbReference type="Proteomes" id="UP000016638">
    <property type="component" value="Unassembled WGS sequence"/>
</dbReference>
<sequence>MRRRGRVRLRLDGGLPGVGPDYGAIRRGGVAFVVIGTALLGAVAYALPEAVHDLTLDAPRVGLFVSCVVLGASLAASGVLMFLVPSRPEMARAAYRATLAMEVVVVAVLVAAAVATRSHYPLFVLFVQVPATVGMALKELRRLM</sequence>
<dbReference type="AlphaFoldDB" id="U2TA73"/>
<keyword evidence="1" id="KW-0472">Membrane</keyword>
<dbReference type="EMBL" id="AWEZ01000018">
    <property type="protein sequence ID" value="ERL09929.1"/>
    <property type="molecule type" value="Genomic_DNA"/>
</dbReference>
<dbReference type="PATRIC" id="fig|1125712.3.peg.515"/>